<organism evidence="1 2">
    <name type="scientific">Acinetobacter lwoffii NCTC 5866 = CIP 64.10 = NIPH 512</name>
    <dbReference type="NCBI Taxonomy" id="981327"/>
    <lineage>
        <taxon>Bacteria</taxon>
        <taxon>Pseudomonadati</taxon>
        <taxon>Pseudomonadota</taxon>
        <taxon>Gammaproteobacteria</taxon>
        <taxon>Moraxellales</taxon>
        <taxon>Moraxellaceae</taxon>
        <taxon>Acinetobacter</taxon>
    </lineage>
</organism>
<proteinExistence type="predicted"/>
<dbReference type="InterPro" id="IPR011006">
    <property type="entry name" value="CheY-like_superfamily"/>
</dbReference>
<keyword evidence="2" id="KW-1185">Reference proteome</keyword>
<accession>A0ABN0PY88</accession>
<protein>
    <recommendedName>
        <fullName evidence="3">Response regulatory domain-containing protein</fullName>
    </recommendedName>
</protein>
<dbReference type="Proteomes" id="UP000018465">
    <property type="component" value="Unassembled WGS sequence"/>
</dbReference>
<name>A0ABN0PY88_ACILW</name>
<dbReference type="EMBL" id="AYHO01000002">
    <property type="protein sequence ID" value="ESJ95459.1"/>
    <property type="molecule type" value="Genomic_DNA"/>
</dbReference>
<evidence type="ECO:0000313" key="2">
    <source>
        <dbReference type="Proteomes" id="UP000018465"/>
    </source>
</evidence>
<gene>
    <name evidence="1" type="ORF">P800_00264</name>
</gene>
<evidence type="ECO:0000313" key="1">
    <source>
        <dbReference type="EMBL" id="ESJ95459.1"/>
    </source>
</evidence>
<sequence length="216" mass="24427">MHLPDSQYSSLSHLQDRVLLASLLPAPVLVIRSPTGLDLSKIQTVLLQLGYQPDMLLYADNILSAQSMITEHLPNLILYHAATTSEISLIRQLKQQNPYPPVITIFNTDAIVTIYSALLSGADSYMQHHDSLPQFAESLKIVLRGGAYIHTELADYILHQPIAKTCLNLAELQLLKVLSQHQSQAERQNQLQMKDYQMYSRVKHIYRKLVQLSLNS</sequence>
<comment type="caution">
    <text evidence="1">The sequence shown here is derived from an EMBL/GenBank/DDBJ whole genome shotgun (WGS) entry which is preliminary data.</text>
</comment>
<evidence type="ECO:0008006" key="3">
    <source>
        <dbReference type="Google" id="ProtNLM"/>
    </source>
</evidence>
<reference evidence="1 2" key="1">
    <citation type="submission" date="2013-10" db="EMBL/GenBank/DDBJ databases">
        <title>The Genome Sequence of Acinetobacter lwoffii NIPH 512.</title>
        <authorList>
            <consortium name="The Broad Institute Genomics Platform"/>
            <consortium name="The Broad Institute Genome Sequencing Center for Infectious Disease"/>
            <person name="Cerqueira G."/>
            <person name="Feldgarden M."/>
            <person name="Courvalin P."/>
            <person name="Grillot-Courvalin C."/>
            <person name="Clermont D."/>
            <person name="Rocha E."/>
            <person name="Yoon E.-J."/>
            <person name="Nemec A."/>
            <person name="Young S.K."/>
            <person name="Zeng Q."/>
            <person name="Gargeya S."/>
            <person name="Fitzgerald M."/>
            <person name="Abouelleil A."/>
            <person name="Alvarado L."/>
            <person name="Berlin A.M."/>
            <person name="Chapman S.B."/>
            <person name="Gainer-Dewar J."/>
            <person name="Goldberg J."/>
            <person name="Gnerre S."/>
            <person name="Griggs A."/>
            <person name="Gujja S."/>
            <person name="Hansen M."/>
            <person name="Howarth C."/>
            <person name="Imamovic A."/>
            <person name="Ireland A."/>
            <person name="Larimer J."/>
            <person name="McCowan C."/>
            <person name="Murphy C."/>
            <person name="Pearson M."/>
            <person name="Poon T.W."/>
            <person name="Priest M."/>
            <person name="Roberts A."/>
            <person name="Saif S."/>
            <person name="Shea T."/>
            <person name="Sykes S."/>
            <person name="Wortman J."/>
            <person name="Nusbaum C."/>
            <person name="Birren B."/>
        </authorList>
    </citation>
    <scope>NUCLEOTIDE SEQUENCE [LARGE SCALE GENOMIC DNA]</scope>
    <source>
        <strain evidence="1 2">NIPH 512</strain>
    </source>
</reference>
<dbReference type="Gene3D" id="3.40.50.2300">
    <property type="match status" value="1"/>
</dbReference>
<dbReference type="SUPFAM" id="SSF52172">
    <property type="entry name" value="CheY-like"/>
    <property type="match status" value="1"/>
</dbReference>